<dbReference type="CDD" id="cd00063">
    <property type="entry name" value="FN3"/>
    <property type="match status" value="1"/>
</dbReference>
<dbReference type="InterPro" id="IPR013783">
    <property type="entry name" value="Ig-like_fold"/>
</dbReference>
<dbReference type="Proteomes" id="UP000018936">
    <property type="component" value="Unassembled WGS sequence"/>
</dbReference>
<proteinExistence type="predicted"/>
<reference evidence="2 3" key="1">
    <citation type="journal article" date="2013" name="Proc. Natl. Acad. Sci. U.S.A.">
        <title>The king cobra genome reveals dynamic gene evolution and adaptation in the snake venom system.</title>
        <authorList>
            <person name="Vonk F.J."/>
            <person name="Casewell N.R."/>
            <person name="Henkel C.V."/>
            <person name="Heimberg A.M."/>
            <person name="Jansen H.J."/>
            <person name="McCleary R.J."/>
            <person name="Kerkkamp H.M."/>
            <person name="Vos R.A."/>
            <person name="Guerreiro I."/>
            <person name="Calvete J.J."/>
            <person name="Wuster W."/>
            <person name="Woods A.E."/>
            <person name="Logan J.M."/>
            <person name="Harrison R.A."/>
            <person name="Castoe T.A."/>
            <person name="de Koning A.P."/>
            <person name="Pollock D.D."/>
            <person name="Yandell M."/>
            <person name="Calderon D."/>
            <person name="Renjifo C."/>
            <person name="Currier R.B."/>
            <person name="Salgado D."/>
            <person name="Pla D."/>
            <person name="Sanz L."/>
            <person name="Hyder A.S."/>
            <person name="Ribeiro J.M."/>
            <person name="Arntzen J.W."/>
            <person name="van den Thillart G.E."/>
            <person name="Boetzer M."/>
            <person name="Pirovano W."/>
            <person name="Dirks R.P."/>
            <person name="Spaink H.P."/>
            <person name="Duboule D."/>
            <person name="McGlinn E."/>
            <person name="Kini R.M."/>
            <person name="Richardson M.K."/>
        </authorList>
    </citation>
    <scope>NUCLEOTIDE SEQUENCE</scope>
    <source>
        <tissue evidence="2">Blood</tissue>
    </source>
</reference>
<feature type="non-terminal residue" evidence="2">
    <location>
        <position position="1"/>
    </location>
</feature>
<sequence length="109" mass="11742">PQPVSDIQQTSVSPSGVTLTWPFIQPPTGNILDYEVKYYEKGVGGPMFVKTSENRVTLSGLRRGAVFGERHREVGPDRGHGCLGDPARLGCGDRSRGLPPVRCCFLTGG</sequence>
<organism evidence="2 3">
    <name type="scientific">Ophiophagus hannah</name>
    <name type="common">King cobra</name>
    <name type="synonym">Naja hannah</name>
    <dbReference type="NCBI Taxonomy" id="8665"/>
    <lineage>
        <taxon>Eukaryota</taxon>
        <taxon>Metazoa</taxon>
        <taxon>Chordata</taxon>
        <taxon>Craniata</taxon>
        <taxon>Vertebrata</taxon>
        <taxon>Euteleostomi</taxon>
        <taxon>Lepidosauria</taxon>
        <taxon>Squamata</taxon>
        <taxon>Bifurcata</taxon>
        <taxon>Unidentata</taxon>
        <taxon>Episquamata</taxon>
        <taxon>Toxicofera</taxon>
        <taxon>Serpentes</taxon>
        <taxon>Colubroidea</taxon>
        <taxon>Elapidae</taxon>
        <taxon>Elapinae</taxon>
        <taxon>Ophiophagus</taxon>
    </lineage>
</organism>
<accession>V8N652</accession>
<feature type="domain" description="Fibronectin type-III" evidence="1">
    <location>
        <begin position="3"/>
        <end position="64"/>
    </location>
</feature>
<gene>
    <name evidence="2" type="primary">EPHB4</name>
    <name evidence="2" type="ORF">L345_16900</name>
</gene>
<keyword evidence="2" id="KW-0675">Receptor</keyword>
<dbReference type="AlphaFoldDB" id="V8N652"/>
<protein>
    <submittedName>
        <fullName evidence="2">Ephrin type-B receptor 4</fullName>
    </submittedName>
</protein>
<dbReference type="InterPro" id="IPR036116">
    <property type="entry name" value="FN3_sf"/>
</dbReference>
<dbReference type="Pfam" id="PF00041">
    <property type="entry name" value="fn3"/>
    <property type="match status" value="1"/>
</dbReference>
<evidence type="ECO:0000313" key="2">
    <source>
        <dbReference type="EMBL" id="ETE57386.1"/>
    </source>
</evidence>
<keyword evidence="3" id="KW-1185">Reference proteome</keyword>
<name>V8N652_OPHHA</name>
<dbReference type="EMBL" id="AZIM01008589">
    <property type="protein sequence ID" value="ETE57386.1"/>
    <property type="molecule type" value="Genomic_DNA"/>
</dbReference>
<feature type="non-terminal residue" evidence="2">
    <location>
        <position position="109"/>
    </location>
</feature>
<dbReference type="SUPFAM" id="SSF49265">
    <property type="entry name" value="Fibronectin type III"/>
    <property type="match status" value="1"/>
</dbReference>
<comment type="caution">
    <text evidence="2">The sequence shown here is derived from an EMBL/GenBank/DDBJ whole genome shotgun (WGS) entry which is preliminary data.</text>
</comment>
<evidence type="ECO:0000313" key="3">
    <source>
        <dbReference type="Proteomes" id="UP000018936"/>
    </source>
</evidence>
<dbReference type="InterPro" id="IPR003961">
    <property type="entry name" value="FN3_dom"/>
</dbReference>
<dbReference type="Gene3D" id="2.60.40.10">
    <property type="entry name" value="Immunoglobulins"/>
    <property type="match status" value="1"/>
</dbReference>
<evidence type="ECO:0000259" key="1">
    <source>
        <dbReference type="Pfam" id="PF00041"/>
    </source>
</evidence>